<accession>A0A5C3NTT3</accession>
<evidence type="ECO:0000313" key="1">
    <source>
        <dbReference type="EMBL" id="TFK80745.1"/>
    </source>
</evidence>
<evidence type="ECO:0000313" key="2">
    <source>
        <dbReference type="Proteomes" id="UP000308197"/>
    </source>
</evidence>
<reference evidence="1 2" key="1">
    <citation type="journal article" date="2019" name="Nat. Ecol. Evol.">
        <title>Megaphylogeny resolves global patterns of mushroom evolution.</title>
        <authorList>
            <person name="Varga T."/>
            <person name="Krizsan K."/>
            <person name="Foldi C."/>
            <person name="Dima B."/>
            <person name="Sanchez-Garcia M."/>
            <person name="Sanchez-Ramirez S."/>
            <person name="Szollosi G.J."/>
            <person name="Szarkandi J.G."/>
            <person name="Papp V."/>
            <person name="Albert L."/>
            <person name="Andreopoulos W."/>
            <person name="Angelini C."/>
            <person name="Antonin V."/>
            <person name="Barry K.W."/>
            <person name="Bougher N.L."/>
            <person name="Buchanan P."/>
            <person name="Buyck B."/>
            <person name="Bense V."/>
            <person name="Catcheside P."/>
            <person name="Chovatia M."/>
            <person name="Cooper J."/>
            <person name="Damon W."/>
            <person name="Desjardin D."/>
            <person name="Finy P."/>
            <person name="Geml J."/>
            <person name="Haridas S."/>
            <person name="Hughes K."/>
            <person name="Justo A."/>
            <person name="Karasinski D."/>
            <person name="Kautmanova I."/>
            <person name="Kiss B."/>
            <person name="Kocsube S."/>
            <person name="Kotiranta H."/>
            <person name="LaButti K.M."/>
            <person name="Lechner B.E."/>
            <person name="Liimatainen K."/>
            <person name="Lipzen A."/>
            <person name="Lukacs Z."/>
            <person name="Mihaltcheva S."/>
            <person name="Morgado L.N."/>
            <person name="Niskanen T."/>
            <person name="Noordeloos M.E."/>
            <person name="Ohm R.A."/>
            <person name="Ortiz-Santana B."/>
            <person name="Ovrebo C."/>
            <person name="Racz N."/>
            <person name="Riley R."/>
            <person name="Savchenko A."/>
            <person name="Shiryaev A."/>
            <person name="Soop K."/>
            <person name="Spirin V."/>
            <person name="Szebenyi C."/>
            <person name="Tomsovsky M."/>
            <person name="Tulloss R.E."/>
            <person name="Uehling J."/>
            <person name="Grigoriev I.V."/>
            <person name="Vagvolgyi C."/>
            <person name="Papp T."/>
            <person name="Martin F.M."/>
            <person name="Miettinen O."/>
            <person name="Hibbett D.S."/>
            <person name="Nagy L.G."/>
        </authorList>
    </citation>
    <scope>NUCLEOTIDE SEQUENCE [LARGE SCALE GENOMIC DNA]</scope>
    <source>
        <strain evidence="1 2">HHB13444</strain>
    </source>
</reference>
<dbReference type="Proteomes" id="UP000308197">
    <property type="component" value="Unassembled WGS sequence"/>
</dbReference>
<dbReference type="PANTHER" id="PTHR46579">
    <property type="entry name" value="F5/8 TYPE C DOMAIN-CONTAINING PROTEIN-RELATED"/>
    <property type="match status" value="1"/>
</dbReference>
<proteinExistence type="predicted"/>
<dbReference type="PANTHER" id="PTHR46579:SF1">
    <property type="entry name" value="F5_8 TYPE C DOMAIN-CONTAINING PROTEIN"/>
    <property type="match status" value="1"/>
</dbReference>
<dbReference type="STRING" id="1314778.A0A5C3NTT3"/>
<evidence type="ECO:0008006" key="3">
    <source>
        <dbReference type="Google" id="ProtNLM"/>
    </source>
</evidence>
<protein>
    <recommendedName>
        <fullName evidence="3">DUF4218 domain-containing protein</fullName>
    </recommendedName>
</protein>
<dbReference type="AlphaFoldDB" id="A0A5C3NTT3"/>
<keyword evidence="2" id="KW-1185">Reference proteome</keyword>
<organism evidence="1 2">
    <name type="scientific">Polyporus arcularius HHB13444</name>
    <dbReference type="NCBI Taxonomy" id="1314778"/>
    <lineage>
        <taxon>Eukaryota</taxon>
        <taxon>Fungi</taxon>
        <taxon>Dikarya</taxon>
        <taxon>Basidiomycota</taxon>
        <taxon>Agaricomycotina</taxon>
        <taxon>Agaricomycetes</taxon>
        <taxon>Polyporales</taxon>
        <taxon>Polyporaceae</taxon>
        <taxon>Polyporus</taxon>
    </lineage>
</organism>
<dbReference type="EMBL" id="ML211714">
    <property type="protein sequence ID" value="TFK80745.1"/>
    <property type="molecule type" value="Genomic_DNA"/>
</dbReference>
<name>A0A5C3NTT3_9APHY</name>
<dbReference type="InParanoid" id="A0A5C3NTT3"/>
<sequence length="552" mass="62831">MHNLFLGELRHHCREVWGIDVKDKSSESTKQPPHSPEKQRIELLRVVAAVHKRSKSAFDKIRKGYVVAVAEFNGVAPEGTFTKAAYRDALLKWAKSFSSALALPPVLEEATRDFHIAAGAHDISKYRVLDQATMDQVRKDIAATYFPSWMERPPKNFGSPSHGKLKADQWRTVCTVSLVITLGRLWGGRDAIEKYRLLLENFVCLVCAVDLATRRTMDTARVRKFDAYMMRYLSSLRTLFGHQLVPNHHMSLHLWECLSLFGPVHSWWAFPFERYNGLLQNLNTSSQTDKMAITFIRYFYIGAGIRWLMSNFRWPSWGPFARMLAAYNTAVTKMKTAAGIRVADFVPFDEDEPKLQIPAYVEENEAQLSQNLYNSLFQLLSASGSRFASVHRLGAGNSNKPILNDRVNYVKSIERDGMTFATRKTGIRNSFVLFTDPTAPSDGLFPRAGQISEILLHGRRENGSHITEAFFLVDEYEPLQGDDLSKDPYLRFPDLETRYFYNSTQRSRLVRLGDIHSHFAALFCTPDDIGKDCVVACSLDRVSPPSNEWPLD</sequence>
<gene>
    <name evidence="1" type="ORF">K466DRAFT_503351</name>
</gene>